<organism evidence="8 9">
    <name type="scientific">Hoeflea phototrophica (strain DSM 17068 / NCIMB 14078 / DFL-43)</name>
    <dbReference type="NCBI Taxonomy" id="411684"/>
    <lineage>
        <taxon>Bacteria</taxon>
        <taxon>Pseudomonadati</taxon>
        <taxon>Pseudomonadota</taxon>
        <taxon>Alphaproteobacteria</taxon>
        <taxon>Hyphomicrobiales</taxon>
        <taxon>Rhizobiaceae</taxon>
        <taxon>Hoeflea</taxon>
    </lineage>
</organism>
<sequence>MTGGNAALALTMGDPAGIGPDLSLVAWHNRANLRLPAFFLLGDPDMLGARARMLGLDIPLVDTTPERAVSDFARALPVLPVRLTADVHAGEPDTANAGAVIEAIRQAIELTMAGRAQAVVTNPIAKSVLYGAGFGFPGHTEYLAHLAGDALGRTVTPIMLLAGPELRVAPVTIHIPLADVPRALTTEAIVEAARIMSHDLSLRFGVARPRIAISGLNPHAGEDGSLGAEDGTIIAPAVAELRAGGIDAVGPLPADTMFHAEARATYDAALCMYHDQALIPAKTLGFHDSVNATLGLPFVRTSPDHGTAFSLAGTGTARPDSLIAALRLANTMASAEARHTSSAA</sequence>
<dbReference type="PANTHER" id="PTHR30004">
    <property type="entry name" value="4-HYDROXYTHREONINE-4-PHOSPHATE DEHYDROGENASE"/>
    <property type="match status" value="1"/>
</dbReference>
<dbReference type="GO" id="GO:0008270">
    <property type="term" value="F:zinc ion binding"/>
    <property type="evidence" value="ECO:0007669"/>
    <property type="project" value="UniProtKB-UniRule"/>
</dbReference>
<evidence type="ECO:0000313" key="9">
    <source>
        <dbReference type="Proteomes" id="UP000004291"/>
    </source>
</evidence>
<feature type="binding site" evidence="7">
    <location>
        <position position="291"/>
    </location>
    <ligand>
        <name>substrate</name>
    </ligand>
</feature>
<evidence type="ECO:0000256" key="1">
    <source>
        <dbReference type="ARBA" id="ARBA00022490"/>
    </source>
</evidence>
<reference evidence="8 9" key="2">
    <citation type="submission" date="2012-06" db="EMBL/GenBank/DDBJ databases">
        <authorList>
            <person name="Fiebig A."/>
        </authorList>
    </citation>
    <scope>NUCLEOTIDE SEQUENCE [LARGE SCALE GENOMIC DNA]</scope>
    <source>
        <strain evidence="8 9">DFL-43</strain>
    </source>
</reference>
<feature type="binding site" evidence="7">
    <location>
        <position position="140"/>
    </location>
    <ligand>
        <name>substrate</name>
    </ligand>
</feature>
<dbReference type="AlphaFoldDB" id="A9D464"/>
<dbReference type="GO" id="GO:0008615">
    <property type="term" value="P:pyridoxine biosynthetic process"/>
    <property type="evidence" value="ECO:0007669"/>
    <property type="project" value="UniProtKB-UniRule"/>
</dbReference>
<dbReference type="STRING" id="411684.HPDFL43_05190"/>
<keyword evidence="7" id="KW-0170">Cobalt</keyword>
<comment type="caution">
    <text evidence="8">The sequence shown here is derived from an EMBL/GenBank/DDBJ whole genome shotgun (WGS) entry which is preliminary data.</text>
</comment>
<evidence type="ECO:0000313" key="8">
    <source>
        <dbReference type="EMBL" id="EDQ33821.1"/>
    </source>
</evidence>
<keyword evidence="1 7" id="KW-0963">Cytoplasm</keyword>
<feature type="binding site" evidence="7">
    <location>
        <position position="300"/>
    </location>
    <ligand>
        <name>substrate</name>
    </ligand>
</feature>
<keyword evidence="7" id="KW-0460">Magnesium</keyword>
<dbReference type="InterPro" id="IPR005255">
    <property type="entry name" value="PdxA_fam"/>
</dbReference>
<dbReference type="eggNOG" id="COG1995">
    <property type="taxonomic scope" value="Bacteria"/>
</dbReference>
<evidence type="ECO:0000256" key="5">
    <source>
        <dbReference type="ARBA" id="ARBA00023027"/>
    </source>
</evidence>
<comment type="subcellular location">
    <subcellularLocation>
        <location evidence="7">Cytoplasm</location>
    </subcellularLocation>
</comment>
<dbReference type="UniPathway" id="UPA00244">
    <property type="reaction ID" value="UER00312"/>
</dbReference>
<feature type="binding site" evidence="7">
    <location>
        <position position="174"/>
    </location>
    <ligand>
        <name>a divalent metal cation</name>
        <dbReference type="ChEBI" id="CHEBI:60240"/>
        <note>ligand shared between dimeric partners</note>
    </ligand>
</feature>
<dbReference type="NCBIfam" id="TIGR00557">
    <property type="entry name" value="pdxA"/>
    <property type="match status" value="1"/>
</dbReference>
<dbReference type="GO" id="GO:0051287">
    <property type="term" value="F:NAD binding"/>
    <property type="evidence" value="ECO:0007669"/>
    <property type="project" value="InterPro"/>
</dbReference>
<dbReference type="PANTHER" id="PTHR30004:SF6">
    <property type="entry name" value="D-THREONATE 4-PHOSPHATE DEHYDROGENASE"/>
    <property type="match status" value="1"/>
</dbReference>
<comment type="cofactor">
    <cofactor evidence="7">
        <name>Zn(2+)</name>
        <dbReference type="ChEBI" id="CHEBI:29105"/>
    </cofactor>
    <cofactor evidence="7">
        <name>Mg(2+)</name>
        <dbReference type="ChEBI" id="CHEBI:18420"/>
    </cofactor>
    <cofactor evidence="7">
        <name>Co(2+)</name>
        <dbReference type="ChEBI" id="CHEBI:48828"/>
    </cofactor>
    <text evidence="7">Binds 1 divalent metal cation per subunit. Can use ions such as Zn(2+), Mg(2+) or Co(2+).</text>
</comment>
<feature type="binding site" evidence="7">
    <location>
        <position position="282"/>
    </location>
    <ligand>
        <name>substrate</name>
    </ligand>
</feature>
<comment type="subunit">
    <text evidence="7">Homodimer.</text>
</comment>
<dbReference type="OrthoDB" id="9801783at2"/>
<comment type="miscellaneous">
    <text evidence="7">The active site is located at the dimer interface.</text>
</comment>
<feature type="binding site" evidence="7">
    <location>
        <position position="274"/>
    </location>
    <ligand>
        <name>a divalent metal cation</name>
        <dbReference type="ChEBI" id="CHEBI:60240"/>
        <note>ligand shared between dimeric partners</note>
    </ligand>
</feature>
<evidence type="ECO:0000256" key="7">
    <source>
        <dbReference type="HAMAP-Rule" id="MF_00536"/>
    </source>
</evidence>
<keyword evidence="9" id="KW-1185">Reference proteome</keyword>
<comment type="pathway">
    <text evidence="7">Cofactor biosynthesis; pyridoxine 5'-phosphate biosynthesis; pyridoxine 5'-phosphate from D-erythrose 4-phosphate: step 4/5.</text>
</comment>
<comment type="function">
    <text evidence="7">Catalyzes the NAD(P)-dependent oxidation of 4-(phosphooxy)-L-threonine (HTP) into 2-amino-3-oxo-4-(phosphooxy)butyric acid which spontaneously decarboxylates to form 3-amino-2-oxopropyl phosphate (AHAP).</text>
</comment>
<dbReference type="GO" id="GO:0000287">
    <property type="term" value="F:magnesium ion binding"/>
    <property type="evidence" value="ECO:0007669"/>
    <property type="project" value="UniProtKB-UniRule"/>
</dbReference>
<dbReference type="HAMAP" id="MF_00536">
    <property type="entry name" value="PdxA"/>
    <property type="match status" value="1"/>
</dbReference>
<dbReference type="EC" id="1.1.1.262" evidence="7"/>
<gene>
    <name evidence="7" type="primary">pdxA</name>
    <name evidence="8" type="ORF">HPDFL43_05190</name>
</gene>
<evidence type="ECO:0000256" key="2">
    <source>
        <dbReference type="ARBA" id="ARBA00022723"/>
    </source>
</evidence>
<protein>
    <recommendedName>
        <fullName evidence="7">4-hydroxythreonine-4-phosphate dehydrogenase</fullName>
        <ecNumber evidence="7">1.1.1.262</ecNumber>
    </recommendedName>
    <alternativeName>
        <fullName evidence="7">4-(phosphohydroxy)-L-threonine dehydrogenase</fullName>
    </alternativeName>
</protein>
<dbReference type="SUPFAM" id="SSF53659">
    <property type="entry name" value="Isocitrate/Isopropylmalate dehydrogenase-like"/>
    <property type="match status" value="1"/>
</dbReference>
<keyword evidence="6 7" id="KW-0664">Pyridoxine biosynthesis</keyword>
<keyword evidence="5 7" id="KW-0520">NAD</keyword>
<reference evidence="8 9" key="1">
    <citation type="submission" date="2007-10" db="EMBL/GenBank/DDBJ databases">
        <authorList>
            <person name="Wagner-Dobler I."/>
            <person name="Ferriera S."/>
            <person name="Johnson J."/>
            <person name="Kravitz S."/>
            <person name="Beeson K."/>
            <person name="Sutton G."/>
            <person name="Rogers Y.-H."/>
            <person name="Friedman R."/>
            <person name="Frazier M."/>
            <person name="Venter J.C."/>
        </authorList>
    </citation>
    <scope>NUCLEOTIDE SEQUENCE [LARGE SCALE GENOMIC DNA]</scope>
    <source>
        <strain evidence="8 9">DFL-43</strain>
    </source>
</reference>
<name>A9D464_HOEPD</name>
<dbReference type="HOGENOM" id="CLU_040168_2_0_5"/>
<evidence type="ECO:0000256" key="4">
    <source>
        <dbReference type="ARBA" id="ARBA00023002"/>
    </source>
</evidence>
<dbReference type="GO" id="GO:0005737">
    <property type="term" value="C:cytoplasm"/>
    <property type="evidence" value="ECO:0007669"/>
    <property type="project" value="UniProtKB-SubCell"/>
</dbReference>
<dbReference type="InterPro" id="IPR037510">
    <property type="entry name" value="PdxA"/>
</dbReference>
<feature type="binding site" evidence="7">
    <location>
        <position position="139"/>
    </location>
    <ligand>
        <name>substrate</name>
    </ligand>
</feature>
<keyword evidence="4 7" id="KW-0560">Oxidoreductase</keyword>
<feature type="binding site" evidence="7">
    <location>
        <position position="219"/>
    </location>
    <ligand>
        <name>a divalent metal cation</name>
        <dbReference type="ChEBI" id="CHEBI:60240"/>
        <note>ligand shared between dimeric partners</note>
    </ligand>
</feature>
<keyword evidence="3 7" id="KW-0521">NADP</keyword>
<dbReference type="EMBL" id="ABIA03000002">
    <property type="protein sequence ID" value="EDQ33821.1"/>
    <property type="molecule type" value="Genomic_DNA"/>
</dbReference>
<dbReference type="GO" id="GO:0042823">
    <property type="term" value="P:pyridoxal phosphate biosynthetic process"/>
    <property type="evidence" value="ECO:0007669"/>
    <property type="project" value="UniProtKB-UniRule"/>
</dbReference>
<dbReference type="NCBIfam" id="NF003699">
    <property type="entry name" value="PRK05312.1"/>
    <property type="match status" value="1"/>
</dbReference>
<dbReference type="GO" id="GO:0050570">
    <property type="term" value="F:4-hydroxythreonine-4-phosphate dehydrogenase activity"/>
    <property type="evidence" value="ECO:0007669"/>
    <property type="project" value="UniProtKB-UniRule"/>
</dbReference>
<dbReference type="Proteomes" id="UP000004291">
    <property type="component" value="Chromosome"/>
</dbReference>
<evidence type="ECO:0000256" key="3">
    <source>
        <dbReference type="ARBA" id="ARBA00022857"/>
    </source>
</evidence>
<dbReference type="RefSeq" id="WP_007196827.1">
    <property type="nucleotide sequence ID" value="NZ_CM002917.1"/>
</dbReference>
<accession>A9D464</accession>
<evidence type="ECO:0000256" key="6">
    <source>
        <dbReference type="ARBA" id="ARBA00023096"/>
    </source>
</evidence>
<comment type="catalytic activity">
    <reaction evidence="7">
        <text>4-(phosphooxy)-L-threonine + NAD(+) = 3-amino-2-oxopropyl phosphate + CO2 + NADH</text>
        <dbReference type="Rhea" id="RHEA:32275"/>
        <dbReference type="ChEBI" id="CHEBI:16526"/>
        <dbReference type="ChEBI" id="CHEBI:57279"/>
        <dbReference type="ChEBI" id="CHEBI:57540"/>
        <dbReference type="ChEBI" id="CHEBI:57945"/>
        <dbReference type="ChEBI" id="CHEBI:58452"/>
        <dbReference type="EC" id="1.1.1.262"/>
    </reaction>
</comment>
<comment type="similarity">
    <text evidence="7">Belongs to the PdxA family.</text>
</comment>
<dbReference type="Pfam" id="PF04166">
    <property type="entry name" value="PdxA"/>
    <property type="match status" value="1"/>
</dbReference>
<dbReference type="Gene3D" id="3.40.718.10">
    <property type="entry name" value="Isopropylmalate Dehydrogenase"/>
    <property type="match status" value="1"/>
</dbReference>
<keyword evidence="7" id="KW-0862">Zinc</keyword>
<keyword evidence="2 7" id="KW-0479">Metal-binding</keyword>
<dbReference type="GO" id="GO:0050897">
    <property type="term" value="F:cobalt ion binding"/>
    <property type="evidence" value="ECO:0007669"/>
    <property type="project" value="UniProtKB-UniRule"/>
</dbReference>
<proteinExistence type="inferred from homology"/>